<feature type="region of interest" description="Disordered" evidence="1">
    <location>
        <begin position="269"/>
        <end position="296"/>
    </location>
</feature>
<dbReference type="GeneID" id="119720774"/>
<evidence type="ECO:0000313" key="3">
    <source>
        <dbReference type="Proteomes" id="UP000887568"/>
    </source>
</evidence>
<evidence type="ECO:0008006" key="4">
    <source>
        <dbReference type="Google" id="ProtNLM"/>
    </source>
</evidence>
<dbReference type="PANTHER" id="PTHR28457">
    <property type="entry name" value="COILED-COIL DOMAIN-CONTAINING PROTEIN 189"/>
    <property type="match status" value="1"/>
</dbReference>
<organism evidence="2 3">
    <name type="scientific">Patiria miniata</name>
    <name type="common">Bat star</name>
    <name type="synonym">Asterina miniata</name>
    <dbReference type="NCBI Taxonomy" id="46514"/>
    <lineage>
        <taxon>Eukaryota</taxon>
        <taxon>Metazoa</taxon>
        <taxon>Echinodermata</taxon>
        <taxon>Eleutherozoa</taxon>
        <taxon>Asterozoa</taxon>
        <taxon>Asteroidea</taxon>
        <taxon>Valvatacea</taxon>
        <taxon>Valvatida</taxon>
        <taxon>Asterinidae</taxon>
        <taxon>Patiria</taxon>
    </lineage>
</organism>
<proteinExistence type="predicted"/>
<sequence length="374" mass="41413">MANTRRIGQRRRSSLEEMSAFSKAASASNNLAQGGPAAPARGRRASIAVAPSANSMARLVPPGMHNTDRSSLFRKDDEARAIEKEASLAWKVLSNTQTQALQDASVEDVEKKLSEILKLTNSEIDLSESVLLDYYVCGFWWAKERGFTTQQLSGFFTVLHTLLENIREKQLSLADNLSEFRKMLVGIGADNNSPSKGLDFFDLEHAKAITDFLQGTLFQHHKMYEFLFHSERTEEIVGTELVVEVLPPAAMPYPPPLDEGLSEEVYLRHVAPPPPTPTPEPQPQEEDTEEEAGTDIKSETPKLIEEQVGAAEAASLVQPEALLASVTAEEVKTMFDRVSKELFAGLQSEISEKLLEREAEIIGRINKIHRVAEA</sequence>
<dbReference type="EnsemblMetazoa" id="XM_038190612.1">
    <property type="protein sequence ID" value="XP_038046540.1"/>
    <property type="gene ID" value="LOC119720774"/>
</dbReference>
<feature type="region of interest" description="Disordered" evidence="1">
    <location>
        <begin position="1"/>
        <end position="43"/>
    </location>
</feature>
<evidence type="ECO:0000256" key="1">
    <source>
        <dbReference type="SAM" id="MobiDB-lite"/>
    </source>
</evidence>
<feature type="compositionally biased region" description="Pro residues" evidence="1">
    <location>
        <begin position="271"/>
        <end position="282"/>
    </location>
</feature>
<dbReference type="OrthoDB" id="2126027at2759"/>
<reference evidence="2" key="1">
    <citation type="submission" date="2022-11" db="UniProtKB">
        <authorList>
            <consortium name="EnsemblMetazoa"/>
        </authorList>
    </citation>
    <scope>IDENTIFICATION</scope>
</reference>
<feature type="compositionally biased region" description="Acidic residues" evidence="1">
    <location>
        <begin position="283"/>
        <end position="293"/>
    </location>
</feature>
<dbReference type="AlphaFoldDB" id="A0A913Z6U1"/>
<feature type="compositionally biased region" description="Low complexity" evidence="1">
    <location>
        <begin position="19"/>
        <end position="40"/>
    </location>
</feature>
<accession>A0A913Z6U1</accession>
<dbReference type="PANTHER" id="PTHR28457:SF3">
    <property type="entry name" value="CILIARY-ASSOCIATED CALCIUM-BINDING COILED-COIL PROTEIN 1"/>
    <property type="match status" value="1"/>
</dbReference>
<name>A0A913Z6U1_PATMI</name>
<keyword evidence="3" id="KW-1185">Reference proteome</keyword>
<dbReference type="InterPro" id="IPR032727">
    <property type="entry name" value="CLAMP"/>
</dbReference>
<evidence type="ECO:0000313" key="2">
    <source>
        <dbReference type="EnsemblMetazoa" id="XP_038046540.1"/>
    </source>
</evidence>
<dbReference type="CTD" id="219621"/>
<protein>
    <recommendedName>
        <fullName evidence="4">Ciliary-associated calcium-binding coiled-coil protein 1</fullName>
    </recommendedName>
</protein>
<dbReference type="RefSeq" id="XP_038046540.1">
    <property type="nucleotide sequence ID" value="XM_038190612.1"/>
</dbReference>
<dbReference type="Pfam" id="PF14769">
    <property type="entry name" value="CLAMP"/>
    <property type="match status" value="1"/>
</dbReference>
<dbReference type="Proteomes" id="UP000887568">
    <property type="component" value="Unplaced"/>
</dbReference>